<comment type="caution">
    <text evidence="2">The sequence shown here is derived from an EMBL/GenBank/DDBJ whole genome shotgun (WGS) entry which is preliminary data.</text>
</comment>
<evidence type="ECO:0000256" key="1">
    <source>
        <dbReference type="SAM" id="Phobius"/>
    </source>
</evidence>
<protein>
    <submittedName>
        <fullName evidence="2">Uncharacterized protein</fullName>
    </submittedName>
</protein>
<keyword evidence="1" id="KW-1133">Transmembrane helix</keyword>
<proteinExistence type="predicted"/>
<organism evidence="2 3">
    <name type="scientific">Candidatus Wolfebacteria bacterium GW2011_GWC2_39_22</name>
    <dbReference type="NCBI Taxonomy" id="1619013"/>
    <lineage>
        <taxon>Bacteria</taxon>
        <taxon>Candidatus Wolfeibacteriota</taxon>
    </lineage>
</organism>
<keyword evidence="1" id="KW-0472">Membrane</keyword>
<dbReference type="EMBL" id="LBWR01000001">
    <property type="protein sequence ID" value="KKR12516.1"/>
    <property type="molecule type" value="Genomic_DNA"/>
</dbReference>
<accession>A0A0G0NI62</accession>
<name>A0A0G0NI62_9BACT</name>
<reference evidence="2 3" key="1">
    <citation type="journal article" date="2015" name="Nature">
        <title>rRNA introns, odd ribosomes, and small enigmatic genomes across a large radiation of phyla.</title>
        <authorList>
            <person name="Brown C.T."/>
            <person name="Hug L.A."/>
            <person name="Thomas B.C."/>
            <person name="Sharon I."/>
            <person name="Castelle C.J."/>
            <person name="Singh A."/>
            <person name="Wilkins M.J."/>
            <person name="Williams K.H."/>
            <person name="Banfield J.F."/>
        </authorList>
    </citation>
    <scope>NUCLEOTIDE SEQUENCE [LARGE SCALE GENOMIC DNA]</scope>
</reference>
<dbReference type="AlphaFoldDB" id="A0A0G0NI62"/>
<evidence type="ECO:0000313" key="2">
    <source>
        <dbReference type="EMBL" id="KKR12516.1"/>
    </source>
</evidence>
<sequence length="134" mass="15498">MRQSWVRIVVRAFLLKLVIAEVIVVVAALFSTGIFWLCASIIPLHSSLLYDALFLELWLVLSLCAPCSVAYVIWHRVLLMKRLSNEWDVSRADVAYAICTKRIHEEEGFSEWDRNVFLSALGCERAEDVRRDER</sequence>
<evidence type="ECO:0000313" key="3">
    <source>
        <dbReference type="Proteomes" id="UP000034665"/>
    </source>
</evidence>
<feature type="transmembrane region" description="Helical" evidence="1">
    <location>
        <begin position="57"/>
        <end position="74"/>
    </location>
</feature>
<feature type="transmembrane region" description="Helical" evidence="1">
    <location>
        <begin position="12"/>
        <end position="37"/>
    </location>
</feature>
<gene>
    <name evidence="2" type="ORF">UT41_C0001G0060</name>
</gene>
<dbReference type="Proteomes" id="UP000034665">
    <property type="component" value="Unassembled WGS sequence"/>
</dbReference>
<keyword evidence="1" id="KW-0812">Transmembrane</keyword>